<sequence length="59" mass="6677">MTRLGARVEVAKASLTAASTLSDSPRGTMYMYINPQFRIPPHKPAELEENSVPRTYRRI</sequence>
<dbReference type="RefSeq" id="XP_001222556.1">
    <property type="nucleotide sequence ID" value="XM_001222555.1"/>
</dbReference>
<dbReference type="GeneID" id="4391511"/>
<organism evidence="1 2">
    <name type="scientific">Chaetomium globosum (strain ATCC 6205 / CBS 148.51 / DSM 1962 / NBRC 6347 / NRRL 1970)</name>
    <name type="common">Soil fungus</name>
    <dbReference type="NCBI Taxonomy" id="306901"/>
    <lineage>
        <taxon>Eukaryota</taxon>
        <taxon>Fungi</taxon>
        <taxon>Dikarya</taxon>
        <taxon>Ascomycota</taxon>
        <taxon>Pezizomycotina</taxon>
        <taxon>Sordariomycetes</taxon>
        <taxon>Sordariomycetidae</taxon>
        <taxon>Sordariales</taxon>
        <taxon>Chaetomiaceae</taxon>
        <taxon>Chaetomium</taxon>
    </lineage>
</organism>
<reference evidence="2" key="1">
    <citation type="journal article" date="2015" name="Genome Announc.">
        <title>Draft genome sequence of the cellulolytic fungus Chaetomium globosum.</title>
        <authorList>
            <person name="Cuomo C.A."/>
            <person name="Untereiner W.A."/>
            <person name="Ma L.-J."/>
            <person name="Grabherr M."/>
            <person name="Birren B.W."/>
        </authorList>
    </citation>
    <scope>NUCLEOTIDE SEQUENCE [LARGE SCALE GENOMIC DNA]</scope>
    <source>
        <strain evidence="2">ATCC 6205 / CBS 148.51 / DSM 1962 / NBRC 6347 / NRRL 1970</strain>
    </source>
</reference>
<accession>Q2H4F4</accession>
<dbReference type="AlphaFoldDB" id="Q2H4F4"/>
<dbReference type="HOGENOM" id="CLU_2960564_0_0_1"/>
<keyword evidence="2" id="KW-1185">Reference proteome</keyword>
<gene>
    <name evidence="1" type="ORF">CHGG_06461</name>
</gene>
<dbReference type="VEuPathDB" id="FungiDB:CHGG_06461"/>
<evidence type="ECO:0000313" key="2">
    <source>
        <dbReference type="Proteomes" id="UP000001056"/>
    </source>
</evidence>
<evidence type="ECO:0000313" key="1">
    <source>
        <dbReference type="EMBL" id="EAQ89842.1"/>
    </source>
</evidence>
<dbReference type="Proteomes" id="UP000001056">
    <property type="component" value="Unassembled WGS sequence"/>
</dbReference>
<protein>
    <submittedName>
        <fullName evidence="1">Uncharacterized protein</fullName>
    </submittedName>
</protein>
<dbReference type="EMBL" id="CH408031">
    <property type="protein sequence ID" value="EAQ89842.1"/>
    <property type="molecule type" value="Genomic_DNA"/>
</dbReference>
<name>Q2H4F4_CHAGB</name>
<proteinExistence type="predicted"/>
<dbReference type="InParanoid" id="Q2H4F4"/>